<keyword evidence="3" id="KW-1185">Reference proteome</keyword>
<evidence type="ECO:0000256" key="1">
    <source>
        <dbReference type="SAM" id="MobiDB-lite"/>
    </source>
</evidence>
<dbReference type="EMBL" id="WTVS01000057">
    <property type="protein sequence ID" value="NMF99912.1"/>
    <property type="molecule type" value="Genomic_DNA"/>
</dbReference>
<protein>
    <submittedName>
        <fullName evidence="2">Uncharacterized protein</fullName>
    </submittedName>
</protein>
<feature type="compositionally biased region" description="Basic residues" evidence="1">
    <location>
        <begin position="43"/>
        <end position="56"/>
    </location>
</feature>
<reference evidence="2 3" key="1">
    <citation type="submission" date="2019-12" db="EMBL/GenBank/DDBJ databases">
        <title>Comparative genomics gives insights into the taxonomy of the Azoarcus-Aromatoleum group and reveals separate origins of nif in the plant-associated Azoarcus and non-plant-associated Aromatoleum sub-groups.</title>
        <authorList>
            <person name="Lafos M."/>
            <person name="Maluk M."/>
            <person name="Batista M."/>
            <person name="Junghare M."/>
            <person name="Carmona M."/>
            <person name="Faoro H."/>
            <person name="Cruz L.M."/>
            <person name="Battistoni F."/>
            <person name="De Souza E."/>
            <person name="Pedrosa F."/>
            <person name="Chen W.-M."/>
            <person name="Poole P.S."/>
            <person name="Dixon R.A."/>
            <person name="James E.K."/>
        </authorList>
    </citation>
    <scope>NUCLEOTIDE SEQUENCE [LARGE SCALE GENOMIC DNA]</scope>
    <source>
        <strain evidence="2 3">T</strain>
    </source>
</reference>
<feature type="compositionally biased region" description="Basic and acidic residues" evidence="1">
    <location>
        <begin position="1"/>
        <end position="15"/>
    </location>
</feature>
<dbReference type="RefSeq" id="WP_169142451.1">
    <property type="nucleotide sequence ID" value="NZ_WTVS01000057.1"/>
</dbReference>
<comment type="caution">
    <text evidence="2">The sequence shown here is derived from an EMBL/GenBank/DDBJ whole genome shotgun (WGS) entry which is preliminary data.</text>
</comment>
<proteinExistence type="predicted"/>
<feature type="region of interest" description="Disordered" evidence="1">
    <location>
        <begin position="1"/>
        <end position="56"/>
    </location>
</feature>
<organism evidence="2 3">
    <name type="scientific">Aromatoleum toluolicum</name>
    <dbReference type="NCBI Taxonomy" id="90060"/>
    <lineage>
        <taxon>Bacteria</taxon>
        <taxon>Pseudomonadati</taxon>
        <taxon>Pseudomonadota</taxon>
        <taxon>Betaproteobacteria</taxon>
        <taxon>Rhodocyclales</taxon>
        <taxon>Rhodocyclaceae</taxon>
        <taxon>Aromatoleum</taxon>
    </lineage>
</organism>
<accession>A0ABX1NKP2</accession>
<sequence>MTDNKKGRTGRHDPKQFNFDHSTGNDDPLRGGHELGKPARLNRQQKRSWRRKGGAR</sequence>
<name>A0ABX1NKP2_9RHOO</name>
<evidence type="ECO:0000313" key="3">
    <source>
        <dbReference type="Proteomes" id="UP000634522"/>
    </source>
</evidence>
<gene>
    <name evidence="2" type="ORF">GPA27_21290</name>
</gene>
<dbReference type="Proteomes" id="UP000634522">
    <property type="component" value="Unassembled WGS sequence"/>
</dbReference>
<evidence type="ECO:0000313" key="2">
    <source>
        <dbReference type="EMBL" id="NMF99912.1"/>
    </source>
</evidence>
<feature type="compositionally biased region" description="Basic and acidic residues" evidence="1">
    <location>
        <begin position="23"/>
        <end position="37"/>
    </location>
</feature>